<gene>
    <name evidence="1" type="ORF">AAL_06784</name>
</gene>
<organism evidence="1 2">
    <name type="scientific">Moelleriella libera RCEF 2490</name>
    <dbReference type="NCBI Taxonomy" id="1081109"/>
    <lineage>
        <taxon>Eukaryota</taxon>
        <taxon>Fungi</taxon>
        <taxon>Dikarya</taxon>
        <taxon>Ascomycota</taxon>
        <taxon>Pezizomycotina</taxon>
        <taxon>Sordariomycetes</taxon>
        <taxon>Hypocreomycetidae</taxon>
        <taxon>Hypocreales</taxon>
        <taxon>Clavicipitaceae</taxon>
        <taxon>Moelleriella</taxon>
    </lineage>
</organism>
<dbReference type="SUPFAM" id="SSF51735">
    <property type="entry name" value="NAD(P)-binding Rossmann-fold domains"/>
    <property type="match status" value="1"/>
</dbReference>
<proteinExistence type="predicted"/>
<dbReference type="STRING" id="1081109.A0A162IBA6"/>
<dbReference type="AlphaFoldDB" id="A0A162IBA6"/>
<comment type="caution">
    <text evidence="1">The sequence shown here is derived from an EMBL/GenBank/DDBJ whole genome shotgun (WGS) entry which is preliminary data.</text>
</comment>
<name>A0A162IBA6_9HYPO</name>
<protein>
    <submittedName>
        <fullName evidence="1">NAD-dependent epimerase/dehydratase</fullName>
    </submittedName>
</protein>
<dbReference type="Proteomes" id="UP000078544">
    <property type="component" value="Unassembled WGS sequence"/>
</dbReference>
<reference evidence="1 2" key="1">
    <citation type="journal article" date="2016" name="Genome Biol. Evol.">
        <title>Divergent and convergent evolution of fungal pathogenicity.</title>
        <authorList>
            <person name="Shang Y."/>
            <person name="Xiao G."/>
            <person name="Zheng P."/>
            <person name="Cen K."/>
            <person name="Zhan S."/>
            <person name="Wang C."/>
        </authorList>
    </citation>
    <scope>NUCLEOTIDE SEQUENCE [LARGE SCALE GENOMIC DNA]</scope>
    <source>
        <strain evidence="1 2">RCEF 2490</strain>
    </source>
</reference>
<keyword evidence="2" id="KW-1185">Reference proteome</keyword>
<dbReference type="OrthoDB" id="419598at2759"/>
<evidence type="ECO:0000313" key="1">
    <source>
        <dbReference type="EMBL" id="KZZ91043.1"/>
    </source>
</evidence>
<dbReference type="InterPro" id="IPR036291">
    <property type="entry name" value="NAD(P)-bd_dom_sf"/>
</dbReference>
<dbReference type="Gene3D" id="3.40.50.720">
    <property type="entry name" value="NAD(P)-binding Rossmann-like Domain"/>
    <property type="match status" value="1"/>
</dbReference>
<evidence type="ECO:0000313" key="2">
    <source>
        <dbReference type="Proteomes" id="UP000078544"/>
    </source>
</evidence>
<sequence length="255" mass="27886">MRVTVAPASTKTGAPVIRILLATPQSGVKVKALYRNLSKVPSEFTSDPRFEAVCCDVDDQATIDFEGSEVVMAITPPVYDGGDIVAISKRCSENVKIAIEKSSFVQKIVLLSSVCGQYNEDVGEIKTNHMAETVSKATKVPEIIIVRCAYFMENWTASLDTLRGPEPFFFSTVVPLEWVFAMVAIADVGASITREVLKQTRSPRCPHVFELYSPQWYTPLDVQAALSAALNKEVAVKPVERGILVAFTPASSRPK</sequence>
<accession>A0A162IBA6</accession>
<dbReference type="EMBL" id="AZGY01000019">
    <property type="protein sequence ID" value="KZZ91043.1"/>
    <property type="molecule type" value="Genomic_DNA"/>
</dbReference>